<gene>
    <name evidence="1" type="ORF">NC661_19700</name>
</gene>
<keyword evidence="2" id="KW-1185">Reference proteome</keyword>
<proteinExistence type="predicted"/>
<dbReference type="EMBL" id="JAMQJZ010000023">
    <property type="protein sequence ID" value="MDC3422582.1"/>
    <property type="molecule type" value="Genomic_DNA"/>
</dbReference>
<accession>A0A9X3WMP1</accession>
<evidence type="ECO:0000313" key="2">
    <source>
        <dbReference type="Proteomes" id="UP001145072"/>
    </source>
</evidence>
<sequence length="50" mass="5747">MRGKSETEQLLMLLTDVHNKGNAGATLKEIMIQLKEELPKITKQKEYSMK</sequence>
<dbReference type="Proteomes" id="UP001145072">
    <property type="component" value="Unassembled WGS sequence"/>
</dbReference>
<evidence type="ECO:0000313" key="1">
    <source>
        <dbReference type="EMBL" id="MDC3422582.1"/>
    </source>
</evidence>
<comment type="caution">
    <text evidence="1">The sequence shown here is derived from an EMBL/GenBank/DDBJ whole genome shotgun (WGS) entry which is preliminary data.</text>
</comment>
<name>A0A9X3WMP1_9BACI</name>
<protein>
    <submittedName>
        <fullName evidence="1">Uncharacterized protein</fullName>
    </submittedName>
</protein>
<reference evidence="1" key="1">
    <citation type="submission" date="2022-06" db="EMBL/GenBank/DDBJ databases">
        <title>Aquibacillus sp. a new bacterium isolated from soil saline samples.</title>
        <authorList>
            <person name="Galisteo C."/>
            <person name="De La Haba R."/>
            <person name="Sanchez-Porro C."/>
            <person name="Ventosa A."/>
        </authorList>
    </citation>
    <scope>NUCLEOTIDE SEQUENCE</scope>
    <source>
        <strain evidence="1">JCM 12387</strain>
    </source>
</reference>
<dbReference type="AlphaFoldDB" id="A0A9X3WMP1"/>
<dbReference type="RefSeq" id="WP_259865397.1">
    <property type="nucleotide sequence ID" value="NZ_JAMQJZ010000023.1"/>
</dbReference>
<organism evidence="1 2">
    <name type="scientific">Aquibacillus koreensis</name>
    <dbReference type="NCBI Taxonomy" id="279446"/>
    <lineage>
        <taxon>Bacteria</taxon>
        <taxon>Bacillati</taxon>
        <taxon>Bacillota</taxon>
        <taxon>Bacilli</taxon>
        <taxon>Bacillales</taxon>
        <taxon>Bacillaceae</taxon>
        <taxon>Aquibacillus</taxon>
    </lineage>
</organism>